<dbReference type="InterPro" id="IPR004715">
    <property type="entry name" value="PTS_IIA_fruc"/>
</dbReference>
<keyword evidence="3 7" id="KW-0762">Sugar transport</keyword>
<proteinExistence type="predicted"/>
<dbReference type="EMBL" id="LMBR01000132">
    <property type="protein sequence ID" value="KUL28699.1"/>
    <property type="molecule type" value="Genomic_DNA"/>
</dbReference>
<keyword evidence="1" id="KW-0813">Transport</keyword>
<dbReference type="GO" id="GO:0009401">
    <property type="term" value="P:phosphoenolpyruvate-dependent sugar phosphotransferase system"/>
    <property type="evidence" value="ECO:0007669"/>
    <property type="project" value="UniProtKB-KW"/>
</dbReference>
<keyword evidence="8" id="KW-1185">Reference proteome</keyword>
<accession>A0A101JL17</accession>
<dbReference type="Pfam" id="PF00359">
    <property type="entry name" value="PTS_EIIA_2"/>
    <property type="match status" value="1"/>
</dbReference>
<name>A0A101JL17_CHLLI</name>
<dbReference type="RefSeq" id="WP_059138966.1">
    <property type="nucleotide sequence ID" value="NZ_LMBR01000132.1"/>
</dbReference>
<dbReference type="GO" id="GO:0008982">
    <property type="term" value="F:protein-N(PI)-phosphohistidine-sugar phosphotransferase activity"/>
    <property type="evidence" value="ECO:0007669"/>
    <property type="project" value="InterPro"/>
</dbReference>
<dbReference type="AlphaFoldDB" id="A0A101JL17"/>
<keyword evidence="2" id="KW-0597">Phosphoprotein</keyword>
<dbReference type="CDD" id="cd00211">
    <property type="entry name" value="PTS_IIA_fru"/>
    <property type="match status" value="1"/>
</dbReference>
<evidence type="ECO:0000259" key="6">
    <source>
        <dbReference type="PROSITE" id="PS51094"/>
    </source>
</evidence>
<evidence type="ECO:0000256" key="3">
    <source>
        <dbReference type="ARBA" id="ARBA00022597"/>
    </source>
</evidence>
<evidence type="ECO:0000256" key="4">
    <source>
        <dbReference type="ARBA" id="ARBA00022679"/>
    </source>
</evidence>
<evidence type="ECO:0000313" key="8">
    <source>
        <dbReference type="Proteomes" id="UP000053937"/>
    </source>
</evidence>
<dbReference type="Gene3D" id="3.40.930.10">
    <property type="entry name" value="Mannitol-specific EII, Chain A"/>
    <property type="match status" value="1"/>
</dbReference>
<dbReference type="Proteomes" id="UP000053937">
    <property type="component" value="Unassembled WGS sequence"/>
</dbReference>
<dbReference type="InterPro" id="IPR051541">
    <property type="entry name" value="PTS_SugarTrans_NitroReg"/>
</dbReference>
<dbReference type="PANTHER" id="PTHR47738:SF2">
    <property type="entry name" value="PTS SYSTEM FRUCTOSE-LIKE EIIA COMPONENT"/>
    <property type="match status" value="1"/>
</dbReference>
<dbReference type="InterPro" id="IPR016152">
    <property type="entry name" value="PTrfase/Anion_transptr"/>
</dbReference>
<dbReference type="PROSITE" id="PS51094">
    <property type="entry name" value="PTS_EIIA_TYPE_2"/>
    <property type="match status" value="1"/>
</dbReference>
<dbReference type="NCBIfam" id="TIGR00848">
    <property type="entry name" value="fruA"/>
    <property type="match status" value="1"/>
</dbReference>
<gene>
    <name evidence="7" type="ORF">ASB62_05505</name>
</gene>
<dbReference type="GO" id="GO:0016020">
    <property type="term" value="C:membrane"/>
    <property type="evidence" value="ECO:0007669"/>
    <property type="project" value="InterPro"/>
</dbReference>
<evidence type="ECO:0000256" key="1">
    <source>
        <dbReference type="ARBA" id="ARBA00022448"/>
    </source>
</evidence>
<sequence>MKIESLLSDRYIALNLELGTKNQVIDAMLSIVDGHAGIRDNDLLRHDVLRREQEMSTGIGKNIALPHAKTAAVTQPVLAIATLKKELNFDSIDNEPVRIIFLLATPEEMLAEHLKLLGRITRLAGRADFRQRLIGATAATEVLDLFREEEKDFPQI</sequence>
<evidence type="ECO:0000256" key="5">
    <source>
        <dbReference type="ARBA" id="ARBA00022683"/>
    </source>
</evidence>
<feature type="domain" description="PTS EIIA type-2" evidence="6">
    <location>
        <begin position="5"/>
        <end position="149"/>
    </location>
</feature>
<reference evidence="7 8" key="1">
    <citation type="submission" date="2015-10" db="EMBL/GenBank/DDBJ databases">
        <title>Draft Genome Sequence of Chlorobium limicola strain Frasassi Growing under Artificial Lighting in the Frasassi Cave System.</title>
        <authorList>
            <person name="Mansor M."/>
            <person name="Macalady J."/>
        </authorList>
    </citation>
    <scope>NUCLEOTIDE SEQUENCE [LARGE SCALE GENOMIC DNA]</scope>
    <source>
        <strain evidence="7 8">Frasassi</strain>
    </source>
</reference>
<dbReference type="OrthoDB" id="95460at2"/>
<dbReference type="InterPro" id="IPR002178">
    <property type="entry name" value="PTS_EIIA_type-2_dom"/>
</dbReference>
<keyword evidence="5" id="KW-0598">Phosphotransferase system</keyword>
<dbReference type="SUPFAM" id="SSF55804">
    <property type="entry name" value="Phoshotransferase/anion transport protein"/>
    <property type="match status" value="1"/>
</dbReference>
<keyword evidence="4" id="KW-0808">Transferase</keyword>
<protein>
    <submittedName>
        <fullName evidence="7">PTS sugar transporter subunit IIA</fullName>
    </submittedName>
</protein>
<evidence type="ECO:0000256" key="2">
    <source>
        <dbReference type="ARBA" id="ARBA00022553"/>
    </source>
</evidence>
<dbReference type="PANTHER" id="PTHR47738">
    <property type="entry name" value="PTS SYSTEM FRUCTOSE-LIKE EIIA COMPONENT-RELATED"/>
    <property type="match status" value="1"/>
</dbReference>
<evidence type="ECO:0000313" key="7">
    <source>
        <dbReference type="EMBL" id="KUL28699.1"/>
    </source>
</evidence>
<dbReference type="PROSITE" id="PS00372">
    <property type="entry name" value="PTS_EIIA_TYPE_2_HIS"/>
    <property type="match status" value="1"/>
</dbReference>
<organism evidence="7 8">
    <name type="scientific">Chlorobium limicola</name>
    <dbReference type="NCBI Taxonomy" id="1092"/>
    <lineage>
        <taxon>Bacteria</taxon>
        <taxon>Pseudomonadati</taxon>
        <taxon>Chlorobiota</taxon>
        <taxon>Chlorobiia</taxon>
        <taxon>Chlorobiales</taxon>
        <taxon>Chlorobiaceae</taxon>
        <taxon>Chlorobium/Pelodictyon group</taxon>
        <taxon>Chlorobium</taxon>
    </lineage>
</organism>
<comment type="caution">
    <text evidence="7">The sequence shown here is derived from an EMBL/GenBank/DDBJ whole genome shotgun (WGS) entry which is preliminary data.</text>
</comment>